<dbReference type="RefSeq" id="WP_034498230.1">
    <property type="nucleotide sequence ID" value="NZ_JMPI01000058.1"/>
</dbReference>
<feature type="transmembrane region" description="Helical" evidence="1">
    <location>
        <begin position="20"/>
        <end position="51"/>
    </location>
</feature>
<gene>
    <name evidence="2" type="ORF">GBAG_3387</name>
</gene>
<name>A0A085G3P3_9ENTR</name>
<evidence type="ECO:0000313" key="3">
    <source>
        <dbReference type="Proteomes" id="UP000028653"/>
    </source>
</evidence>
<dbReference type="Pfam" id="PF07254">
    <property type="entry name" value="Cpta_toxin"/>
    <property type="match status" value="1"/>
</dbReference>
<keyword evidence="1" id="KW-0812">Transmembrane</keyword>
<dbReference type="OrthoDB" id="7060796at2"/>
<dbReference type="AlphaFoldDB" id="A0A085G3P3"/>
<dbReference type="InterPro" id="IPR009883">
    <property type="entry name" value="YgfX"/>
</dbReference>
<keyword evidence="3" id="KW-1185">Reference proteome</keyword>
<proteinExistence type="predicted"/>
<dbReference type="STRING" id="1006004.GBAG_3387"/>
<evidence type="ECO:0000313" key="2">
    <source>
        <dbReference type="EMBL" id="KFC78338.1"/>
    </source>
</evidence>
<comment type="caution">
    <text evidence="2">The sequence shown here is derived from an EMBL/GenBank/DDBJ whole genome shotgun (WGS) entry which is preliminary data.</text>
</comment>
<reference evidence="2 3" key="1">
    <citation type="submission" date="2014-05" db="EMBL/GenBank/DDBJ databases">
        <title>ATOL: Assembling a taxonomically balanced genome-scale reconstruction of the evolutionary history of the Enterobacteriaceae.</title>
        <authorList>
            <person name="Plunkett G.III."/>
            <person name="Neeno-Eckwall E.C."/>
            <person name="Glasner J.D."/>
            <person name="Perna N.T."/>
        </authorList>
    </citation>
    <scope>NUCLEOTIDE SEQUENCE [LARGE SCALE GENOMIC DNA]</scope>
    <source>
        <strain evidence="2 3">ATCC 33320</strain>
    </source>
</reference>
<sequence>MVLWQSDLRVSWRAQWLSLLAHGLVALFVLLMPWPMSYTLIWMLLLSLVVFDSVRSQRRIHACQGEMKILTDYHLRWQNQEWEIVGSPWMLRSGMMLRLRRVGRKRCQHLWLSADSMDTSEWRDLRRLMLQQQASGRGQV</sequence>
<keyword evidence="1" id="KW-0472">Membrane</keyword>
<evidence type="ECO:0000256" key="1">
    <source>
        <dbReference type="SAM" id="Phobius"/>
    </source>
</evidence>
<keyword evidence="1" id="KW-1133">Transmembrane helix</keyword>
<accession>A0A085G3P3</accession>
<organism evidence="2 3">
    <name type="scientific">Buttiauxella agrestis ATCC 33320</name>
    <dbReference type="NCBI Taxonomy" id="1006004"/>
    <lineage>
        <taxon>Bacteria</taxon>
        <taxon>Pseudomonadati</taxon>
        <taxon>Pseudomonadota</taxon>
        <taxon>Gammaproteobacteria</taxon>
        <taxon>Enterobacterales</taxon>
        <taxon>Enterobacteriaceae</taxon>
        <taxon>Buttiauxella</taxon>
    </lineage>
</organism>
<dbReference type="PIRSF" id="PIRSF020653">
    <property type="entry name" value="UCP020653"/>
    <property type="match status" value="1"/>
</dbReference>
<dbReference type="EMBL" id="JMPI01000058">
    <property type="protein sequence ID" value="KFC78338.1"/>
    <property type="molecule type" value="Genomic_DNA"/>
</dbReference>
<dbReference type="Proteomes" id="UP000028653">
    <property type="component" value="Unassembled WGS sequence"/>
</dbReference>
<evidence type="ECO:0008006" key="4">
    <source>
        <dbReference type="Google" id="ProtNLM"/>
    </source>
</evidence>
<protein>
    <recommendedName>
        <fullName evidence="4">Inner membrane protein</fullName>
    </recommendedName>
</protein>
<dbReference type="eggNOG" id="ENOG502ZSY3">
    <property type="taxonomic scope" value="Bacteria"/>
</dbReference>